<dbReference type="RefSeq" id="WP_343994742.1">
    <property type="nucleotide sequence ID" value="NZ_BAAALG010000010.1"/>
</dbReference>
<name>A0ABP4EGV1_9ACTN</name>
<sequence length="132" mass="14485">MPTGKVKWYDAEKGFGFLSQDDGGPDVYVRAEALPEGLKALKPGARVEFGIAQGRKGDQALQVRVVEARGSVARSQSRAQRKAPEQMVTIVEDLIRLLDGVGETYRRGRHPESRTAAPTAKLLRALADELER</sequence>
<comment type="caution">
    <text evidence="2">The sequence shown here is derived from an EMBL/GenBank/DDBJ whole genome shotgun (WGS) entry which is preliminary data.</text>
</comment>
<gene>
    <name evidence="2" type="ORF">GCM10009668_24250</name>
</gene>
<dbReference type="Proteomes" id="UP001501581">
    <property type="component" value="Unassembled WGS sequence"/>
</dbReference>
<proteinExistence type="predicted"/>
<dbReference type="EMBL" id="BAAALG010000010">
    <property type="protein sequence ID" value="GAA1104287.1"/>
    <property type="molecule type" value="Genomic_DNA"/>
</dbReference>
<dbReference type="InterPro" id="IPR011129">
    <property type="entry name" value="CSD"/>
</dbReference>
<dbReference type="Pfam" id="PF00313">
    <property type="entry name" value="CSD"/>
    <property type="match status" value="1"/>
</dbReference>
<dbReference type="PANTHER" id="PTHR11544">
    <property type="entry name" value="COLD SHOCK DOMAIN CONTAINING PROTEINS"/>
    <property type="match status" value="1"/>
</dbReference>
<dbReference type="PROSITE" id="PS51857">
    <property type="entry name" value="CSD_2"/>
    <property type="match status" value="1"/>
</dbReference>
<evidence type="ECO:0000313" key="2">
    <source>
        <dbReference type="EMBL" id="GAA1104287.1"/>
    </source>
</evidence>
<dbReference type="InterPro" id="IPR012340">
    <property type="entry name" value="NA-bd_OB-fold"/>
</dbReference>
<accession>A0ABP4EGV1</accession>
<feature type="domain" description="CSD" evidence="1">
    <location>
        <begin position="1"/>
        <end position="65"/>
    </location>
</feature>
<dbReference type="Gene3D" id="2.40.50.140">
    <property type="entry name" value="Nucleic acid-binding proteins"/>
    <property type="match status" value="1"/>
</dbReference>
<dbReference type="InterPro" id="IPR050181">
    <property type="entry name" value="Cold_shock_domain"/>
</dbReference>
<dbReference type="CDD" id="cd04458">
    <property type="entry name" value="CSP_CDS"/>
    <property type="match status" value="1"/>
</dbReference>
<keyword evidence="3" id="KW-1185">Reference proteome</keyword>
<dbReference type="InterPro" id="IPR002059">
    <property type="entry name" value="CSP_DNA-bd"/>
</dbReference>
<dbReference type="SMART" id="SM00357">
    <property type="entry name" value="CSP"/>
    <property type="match status" value="1"/>
</dbReference>
<organism evidence="2 3">
    <name type="scientific">Nocardioides dubius</name>
    <dbReference type="NCBI Taxonomy" id="317019"/>
    <lineage>
        <taxon>Bacteria</taxon>
        <taxon>Bacillati</taxon>
        <taxon>Actinomycetota</taxon>
        <taxon>Actinomycetes</taxon>
        <taxon>Propionibacteriales</taxon>
        <taxon>Nocardioidaceae</taxon>
        <taxon>Nocardioides</taxon>
    </lineage>
</organism>
<protein>
    <submittedName>
        <fullName evidence="2">Cold-shock protein</fullName>
    </submittedName>
</protein>
<reference evidence="3" key="1">
    <citation type="journal article" date="2019" name="Int. J. Syst. Evol. Microbiol.">
        <title>The Global Catalogue of Microorganisms (GCM) 10K type strain sequencing project: providing services to taxonomists for standard genome sequencing and annotation.</title>
        <authorList>
            <consortium name="The Broad Institute Genomics Platform"/>
            <consortium name="The Broad Institute Genome Sequencing Center for Infectious Disease"/>
            <person name="Wu L."/>
            <person name="Ma J."/>
        </authorList>
    </citation>
    <scope>NUCLEOTIDE SEQUENCE [LARGE SCALE GENOMIC DNA]</scope>
    <source>
        <strain evidence="3">JCM 13008</strain>
    </source>
</reference>
<dbReference type="SUPFAM" id="SSF50249">
    <property type="entry name" value="Nucleic acid-binding proteins"/>
    <property type="match status" value="1"/>
</dbReference>
<dbReference type="PRINTS" id="PR00050">
    <property type="entry name" value="COLDSHOCK"/>
</dbReference>
<evidence type="ECO:0000259" key="1">
    <source>
        <dbReference type="PROSITE" id="PS51857"/>
    </source>
</evidence>
<evidence type="ECO:0000313" key="3">
    <source>
        <dbReference type="Proteomes" id="UP001501581"/>
    </source>
</evidence>